<evidence type="ECO:0000256" key="1">
    <source>
        <dbReference type="SAM" id="Phobius"/>
    </source>
</evidence>
<gene>
    <name evidence="2" type="ORF">POCTA_138.1.T0550077</name>
</gene>
<name>A0A8S1V0L6_PAROT</name>
<feature type="transmembrane region" description="Helical" evidence="1">
    <location>
        <begin position="1344"/>
        <end position="1366"/>
    </location>
</feature>
<reference evidence="2" key="1">
    <citation type="submission" date="2021-01" db="EMBL/GenBank/DDBJ databases">
        <authorList>
            <consortium name="Genoscope - CEA"/>
            <person name="William W."/>
        </authorList>
    </citation>
    <scope>NUCLEOTIDE SEQUENCE</scope>
</reference>
<accession>A0A8S1V0L6</accession>
<evidence type="ECO:0000313" key="3">
    <source>
        <dbReference type="Proteomes" id="UP000683925"/>
    </source>
</evidence>
<dbReference type="OMA" id="NCILYAS"/>
<sequence>MISVIFTQETLKDINLNEIVQDQTFQFDFNLYRLKVTNRDDLKHQQLALSLFSQQEGIKVYINCDTRPTFFDSYQWQFQYTQQLNISYLQRNLGQCSDHLFYIVFLSESSSNYEFIVYPLDGIHFVEYNLPLIGELQPQEIFQFKVQPAYIDEEITIEIQAENTLRYLKKCLKELCLITKLDYKNTDYGIFIEKDTYTFRNSVSLQGYYILGLLSEFKQFFRIILLSQRSHIKLKEGHYDLFQVDQGSITYYIYNTSDFTNIKSIKFQLNQITGNCILYASSENKFPSQMNNEFEGNHQITTNKTSAHFLSVYGTSYCKYQINATVERQQTIQQTQFIQLSNGISHSLYQQELYSFFIIQLEIQANFSIYLQSNMGDFIMYVKAKISDHEIPDSNSFEWKDSMQIDINIDKDNQANTYYIGVQCLNSEGEFVIEYNIHQKIQFYEFGEKIIDSVNENQVNYYKLPMLERDQVFTKKIYIDNQINNLIIYISLNQTNQFPNENQNTYVFSDSTLTIPQQELICRRCQDLRKTKCFIYMSVTSVKGLIFYTITTQYLHNKIQLHEGCPLILNFKQDMLFYYVLSEKEVTVQWFSYGGSQAEILAYLGYLNNSNTKYEQFKSKQQNSNTIQTIIIPENNQKYILYISVHPYFKHFEDDNYSIGVQETVRTITPIDKIQDNVRQGQIKYYILTLDKIAKSIIVKVQVLGSQNSIIVLLQQGKNSRPDKFNNSIQIQLQIDQFYIFQVHQDYFEQDYYIIGIEGEENCEFKVSYQTENIRFLFFPNGILPLEISEESIPVIYHYTQLSAFKITLALFTGTLSIRVQRFYNKIYTLDFTDSFILEDVAQQYKLYKFDACQQVQCQYLIKIFSLNQKTQGAVQIQTYQQKNELYENSPQYEVMKQNEIVEYIFQSSNQFFIKFNDVFGQFQVSVKEKHNNYSEQVEIVQSKKTIEFNRSTFKFETFLIKIECLTPDVSFQIIINRKSQKINSLPFGKILDLQLGNQEYVFRYQSLSTLYNGNSSSKLLTLQIQTLYSPIEPFNISISHSTINQIVQFVTKFKRGIYYKLYEAFGKYDLIISPTINQSFMRILLSDDNINTLMDGIPQYQITKVGQPNFYQIFIQENSTLLIEVFTCRGTVLIQGTQHSSNLNKQIFEIQIMNKPQQYFNANLKLEQGIYYFLVKLISSQVKDENQNRISNYYIRHQIFHRFDPIPYTAFRFQSTFLNWNNNQNEVTIEIPNLIQDYEFQTNPQITIYFVVQTFQQDEIVCIYDSYQNVTTNDQRQLKIVQQSPQEQTTKVKLIANSSKIYLNIFGKVEIDYGIELNELTYPFPTTELNLEDRPIQEEGIHIIYYIIALFILLSIIILILRLLCKKKDIQVNSQQNSKYLNIEMNYQTYNNK</sequence>
<organism evidence="2 3">
    <name type="scientific">Paramecium octaurelia</name>
    <dbReference type="NCBI Taxonomy" id="43137"/>
    <lineage>
        <taxon>Eukaryota</taxon>
        <taxon>Sar</taxon>
        <taxon>Alveolata</taxon>
        <taxon>Ciliophora</taxon>
        <taxon>Intramacronucleata</taxon>
        <taxon>Oligohymenophorea</taxon>
        <taxon>Peniculida</taxon>
        <taxon>Parameciidae</taxon>
        <taxon>Paramecium</taxon>
    </lineage>
</organism>
<keyword evidence="1" id="KW-1133">Transmembrane helix</keyword>
<dbReference type="OrthoDB" id="307105at2759"/>
<keyword evidence="3" id="KW-1185">Reference proteome</keyword>
<dbReference type="Proteomes" id="UP000683925">
    <property type="component" value="Unassembled WGS sequence"/>
</dbReference>
<keyword evidence="1" id="KW-0472">Membrane</keyword>
<evidence type="ECO:0000313" key="2">
    <source>
        <dbReference type="EMBL" id="CAD8170264.1"/>
    </source>
</evidence>
<evidence type="ECO:0008006" key="4">
    <source>
        <dbReference type="Google" id="ProtNLM"/>
    </source>
</evidence>
<comment type="caution">
    <text evidence="2">The sequence shown here is derived from an EMBL/GenBank/DDBJ whole genome shotgun (WGS) entry which is preliminary data.</text>
</comment>
<protein>
    <recommendedName>
        <fullName evidence="4">Transmembrane protein</fullName>
    </recommendedName>
</protein>
<keyword evidence="1" id="KW-0812">Transmembrane</keyword>
<proteinExistence type="predicted"/>
<dbReference type="EMBL" id="CAJJDP010000055">
    <property type="protein sequence ID" value="CAD8170264.1"/>
    <property type="molecule type" value="Genomic_DNA"/>
</dbReference>